<reference evidence="1 2" key="1">
    <citation type="journal article" date="2016" name="Virology">
        <title>The genomic content and context of auxiliary metabolic genes in marine cyanomyoviruses.</title>
        <authorList>
            <person name="Crummett L.T."/>
            <person name="Puxty R.J."/>
            <person name="Weihe C."/>
            <person name="Marston M.F."/>
            <person name="Martiny J.B."/>
        </authorList>
    </citation>
    <scope>NUCLEOTIDE SEQUENCE [LARGE SCALE GENOMIC DNA]</scope>
    <source>
        <strain evidence="1">0908SB82</strain>
    </source>
</reference>
<accession>A0A1D8KP54</accession>
<evidence type="ECO:0000313" key="2">
    <source>
        <dbReference type="Proteomes" id="UP000241903"/>
    </source>
</evidence>
<proteinExistence type="predicted"/>
<name>A0A1D8KP54_9CAUD</name>
<sequence length="75" mass="8793">MTMIATETTTEDWVDFWENEDTVEHTVPISQLTKLRDELKEQIAIAFCIWDFDEFEENAVCGMIDEAFDEVINND</sequence>
<protein>
    <submittedName>
        <fullName evidence="1">Uncharacterized protein</fullName>
    </submittedName>
</protein>
<dbReference type="Proteomes" id="UP000241903">
    <property type="component" value="Segment"/>
</dbReference>
<gene>
    <name evidence="1" type="ORF">S820908_050</name>
</gene>
<evidence type="ECO:0000313" key="1">
    <source>
        <dbReference type="EMBL" id="AOV60425.1"/>
    </source>
</evidence>
<dbReference type="EMBL" id="KU686205">
    <property type="protein sequence ID" value="AOV60425.1"/>
    <property type="molecule type" value="Genomic_DNA"/>
</dbReference>
<organism evidence="1 2">
    <name type="scientific">Synechococcus phage S-CAM9</name>
    <dbReference type="NCBI Taxonomy" id="1883369"/>
    <lineage>
        <taxon>Viruses</taxon>
        <taxon>Duplodnaviria</taxon>
        <taxon>Heunggongvirae</taxon>
        <taxon>Uroviricota</taxon>
        <taxon>Caudoviricetes</taxon>
        <taxon>Pantevenvirales</taxon>
        <taxon>Kyanoviridae</taxon>
        <taxon>Kanaloavirus</taxon>
        <taxon>Kanaloavirus scam9</taxon>
    </lineage>
</organism>